<dbReference type="NCBIfam" id="TIGR02595">
    <property type="entry name" value="PEP_CTERM"/>
    <property type="match status" value="1"/>
</dbReference>
<feature type="chain" id="PRO_5047076682" evidence="1">
    <location>
        <begin position="19"/>
        <end position="188"/>
    </location>
</feature>
<dbReference type="SUPFAM" id="SSF49384">
    <property type="entry name" value="Carbohydrate-binding domain"/>
    <property type="match status" value="1"/>
</dbReference>
<feature type="signal peptide" evidence="1">
    <location>
        <begin position="1"/>
        <end position="18"/>
    </location>
</feature>
<evidence type="ECO:0000313" key="3">
    <source>
        <dbReference type="Proteomes" id="UP001163726"/>
    </source>
</evidence>
<reference evidence="2" key="1">
    <citation type="submission" date="2022-10" db="EMBL/GenBank/DDBJ databases">
        <title>Catenovulum adriacola sp. nov. isolated in the Harbour of Susak.</title>
        <authorList>
            <person name="Schoch T."/>
            <person name="Reich S.J."/>
            <person name="Stoeferle S."/>
            <person name="Flaiz M."/>
            <person name="Kazda M."/>
            <person name="Riedel C.U."/>
            <person name="Duerre P."/>
        </authorList>
    </citation>
    <scope>NUCLEOTIDE SEQUENCE</scope>
    <source>
        <strain evidence="2">TS8</strain>
        <plasmid evidence="2">pCadTS8_1</plasmid>
    </source>
</reference>
<keyword evidence="1" id="KW-0732">Signal</keyword>
<dbReference type="Gene3D" id="2.60.40.680">
    <property type="match status" value="1"/>
</dbReference>
<sequence>MKSLMIFFAWVLTFNANAGLITTQPDQTTYNSGDIVTVDFYVNNANPIIDWLNVEYRFDDSLFSFDSFTVTNEVFSNSYLDDGYILPSASDLLILNVGFLSNWDEALTTSFKLGAAEFTALSNTASPDFTLIDQFVTDVNGSEIPVEQQQVAVPEPETYAFFPLLAGFLFWRKRAKNIKRSISIQKTA</sequence>
<keyword evidence="2" id="KW-0614">Plasmid</keyword>
<gene>
    <name evidence="2" type="ORF">OLW01_16005</name>
</gene>
<proteinExistence type="predicted"/>
<dbReference type="InterPro" id="IPR008965">
    <property type="entry name" value="CBM2/CBM3_carb-bd_dom_sf"/>
</dbReference>
<name>A0ABY7AQL1_9ALTE</name>
<protein>
    <submittedName>
        <fullName evidence="2">PEP-CTERM sorting domain-containing protein</fullName>
    </submittedName>
</protein>
<accession>A0ABY7AQL1</accession>
<evidence type="ECO:0000313" key="2">
    <source>
        <dbReference type="EMBL" id="WAJ71838.1"/>
    </source>
</evidence>
<geneLocation type="plasmid" evidence="2 3">
    <name>pCadTS8_1</name>
</geneLocation>
<dbReference type="InterPro" id="IPR013424">
    <property type="entry name" value="Ice-binding_C"/>
</dbReference>
<dbReference type="RefSeq" id="WP_268076560.1">
    <property type="nucleotide sequence ID" value="NZ_CP109966.1"/>
</dbReference>
<dbReference type="EMBL" id="CP109966">
    <property type="protein sequence ID" value="WAJ71838.1"/>
    <property type="molecule type" value="Genomic_DNA"/>
</dbReference>
<evidence type="ECO:0000256" key="1">
    <source>
        <dbReference type="SAM" id="SignalP"/>
    </source>
</evidence>
<dbReference type="Proteomes" id="UP001163726">
    <property type="component" value="Plasmid pCadTS8_1"/>
</dbReference>
<organism evidence="2 3">
    <name type="scientific">Catenovulum adriaticum</name>
    <dbReference type="NCBI Taxonomy" id="2984846"/>
    <lineage>
        <taxon>Bacteria</taxon>
        <taxon>Pseudomonadati</taxon>
        <taxon>Pseudomonadota</taxon>
        <taxon>Gammaproteobacteria</taxon>
        <taxon>Alteromonadales</taxon>
        <taxon>Alteromonadaceae</taxon>
        <taxon>Catenovulum</taxon>
    </lineage>
</organism>
<keyword evidence="3" id="KW-1185">Reference proteome</keyword>